<gene>
    <name evidence="1" type="ORF">Cci01nite_13880</name>
</gene>
<dbReference type="RefSeq" id="WP_120320681.1">
    <property type="nucleotide sequence ID" value="NZ_BONH01000004.1"/>
</dbReference>
<name>A0A8J3KJI8_9ACTN</name>
<dbReference type="CDD" id="cd14797">
    <property type="entry name" value="DUF302"/>
    <property type="match status" value="1"/>
</dbReference>
<reference evidence="1 2" key="1">
    <citation type="submission" date="2021-01" db="EMBL/GenBank/DDBJ databases">
        <title>Whole genome shotgun sequence of Catellatospora citrea NBRC 14495.</title>
        <authorList>
            <person name="Komaki H."/>
            <person name="Tamura T."/>
        </authorList>
    </citation>
    <scope>NUCLEOTIDE SEQUENCE [LARGE SCALE GENOMIC DNA]</scope>
    <source>
        <strain evidence="1 2">NBRC 14495</strain>
    </source>
</reference>
<keyword evidence="2" id="KW-1185">Reference proteome</keyword>
<evidence type="ECO:0008006" key="3">
    <source>
        <dbReference type="Google" id="ProtNLM"/>
    </source>
</evidence>
<dbReference type="EMBL" id="BONH01000004">
    <property type="protein sequence ID" value="GIF96294.1"/>
    <property type="molecule type" value="Genomic_DNA"/>
</dbReference>
<dbReference type="InterPro" id="IPR035923">
    <property type="entry name" value="TT1751-like_sf"/>
</dbReference>
<organism evidence="1 2">
    <name type="scientific">Catellatospora citrea</name>
    <dbReference type="NCBI Taxonomy" id="53366"/>
    <lineage>
        <taxon>Bacteria</taxon>
        <taxon>Bacillati</taxon>
        <taxon>Actinomycetota</taxon>
        <taxon>Actinomycetes</taxon>
        <taxon>Micromonosporales</taxon>
        <taxon>Micromonosporaceae</taxon>
        <taxon>Catellatospora</taxon>
    </lineage>
</organism>
<comment type="caution">
    <text evidence="1">The sequence shown here is derived from an EMBL/GenBank/DDBJ whole genome shotgun (WGS) entry which is preliminary data.</text>
</comment>
<dbReference type="Gene3D" id="3.30.310.70">
    <property type="entry name" value="TT1751-like domain"/>
    <property type="match status" value="1"/>
</dbReference>
<dbReference type="SUPFAM" id="SSF103247">
    <property type="entry name" value="TT1751-like"/>
    <property type="match status" value="1"/>
</dbReference>
<evidence type="ECO:0000313" key="1">
    <source>
        <dbReference type="EMBL" id="GIF96294.1"/>
    </source>
</evidence>
<evidence type="ECO:0000313" key="2">
    <source>
        <dbReference type="Proteomes" id="UP000659904"/>
    </source>
</evidence>
<dbReference type="Proteomes" id="UP000659904">
    <property type="component" value="Unassembled WGS sequence"/>
</dbReference>
<accession>A0A8J3KJI8</accession>
<proteinExistence type="predicted"/>
<dbReference type="InterPro" id="IPR005180">
    <property type="entry name" value="DUF302"/>
</dbReference>
<sequence>MSARTTTTVPLERVTFTSPRAFDDVVAGIYQGIGRPDFGALLHDLDAAKDFGAYRRTVEDAVGPIGLMRFLELDEGAALAINPEITAFRLVRIIAGNPLTMSQMARYVPDAGTYAPVTILVHEAPDGVRVGYDTVASALRPYGDERALAVAEELDRKVLALLDAATTG</sequence>
<dbReference type="AlphaFoldDB" id="A0A8J3KJI8"/>
<protein>
    <recommendedName>
        <fullName evidence="3">DUF302 domain-containing protein</fullName>
    </recommendedName>
</protein>